<name>A0AAD7GEG6_MYCRO</name>
<organism evidence="2 3">
    <name type="scientific">Mycena rosella</name>
    <name type="common">Pink bonnet</name>
    <name type="synonym">Agaricus rosellus</name>
    <dbReference type="NCBI Taxonomy" id="1033263"/>
    <lineage>
        <taxon>Eukaryota</taxon>
        <taxon>Fungi</taxon>
        <taxon>Dikarya</taxon>
        <taxon>Basidiomycota</taxon>
        <taxon>Agaricomycotina</taxon>
        <taxon>Agaricomycetes</taxon>
        <taxon>Agaricomycetidae</taxon>
        <taxon>Agaricales</taxon>
        <taxon>Marasmiineae</taxon>
        <taxon>Mycenaceae</taxon>
        <taxon>Mycena</taxon>
    </lineage>
</organism>
<evidence type="ECO:0000313" key="2">
    <source>
        <dbReference type="EMBL" id="KAJ7683447.1"/>
    </source>
</evidence>
<dbReference type="EMBL" id="JARKIE010000108">
    <property type="protein sequence ID" value="KAJ7683447.1"/>
    <property type="molecule type" value="Genomic_DNA"/>
</dbReference>
<feature type="transmembrane region" description="Helical" evidence="1">
    <location>
        <begin position="113"/>
        <end position="133"/>
    </location>
</feature>
<keyword evidence="1" id="KW-0472">Membrane</keyword>
<protein>
    <submittedName>
        <fullName evidence="2">Uncharacterized protein</fullName>
    </submittedName>
</protein>
<evidence type="ECO:0000313" key="3">
    <source>
        <dbReference type="Proteomes" id="UP001221757"/>
    </source>
</evidence>
<evidence type="ECO:0000256" key="1">
    <source>
        <dbReference type="SAM" id="Phobius"/>
    </source>
</evidence>
<reference evidence="2" key="1">
    <citation type="submission" date="2023-03" db="EMBL/GenBank/DDBJ databases">
        <title>Massive genome expansion in bonnet fungi (Mycena s.s.) driven by repeated elements and novel gene families across ecological guilds.</title>
        <authorList>
            <consortium name="Lawrence Berkeley National Laboratory"/>
            <person name="Harder C.B."/>
            <person name="Miyauchi S."/>
            <person name="Viragh M."/>
            <person name="Kuo A."/>
            <person name="Thoen E."/>
            <person name="Andreopoulos B."/>
            <person name="Lu D."/>
            <person name="Skrede I."/>
            <person name="Drula E."/>
            <person name="Henrissat B."/>
            <person name="Morin E."/>
            <person name="Kohler A."/>
            <person name="Barry K."/>
            <person name="LaButti K."/>
            <person name="Morin E."/>
            <person name="Salamov A."/>
            <person name="Lipzen A."/>
            <person name="Mereny Z."/>
            <person name="Hegedus B."/>
            <person name="Baldrian P."/>
            <person name="Stursova M."/>
            <person name="Weitz H."/>
            <person name="Taylor A."/>
            <person name="Grigoriev I.V."/>
            <person name="Nagy L.G."/>
            <person name="Martin F."/>
            <person name="Kauserud H."/>
        </authorList>
    </citation>
    <scope>NUCLEOTIDE SEQUENCE</scope>
    <source>
        <strain evidence="2">CBHHK067</strain>
    </source>
</reference>
<gene>
    <name evidence="2" type="ORF">B0H17DRAFT_1137766</name>
</gene>
<keyword evidence="3" id="KW-1185">Reference proteome</keyword>
<proteinExistence type="predicted"/>
<comment type="caution">
    <text evidence="2">The sequence shown here is derived from an EMBL/GenBank/DDBJ whole genome shotgun (WGS) entry which is preliminary data.</text>
</comment>
<accession>A0AAD7GEG6</accession>
<keyword evidence="1" id="KW-1133">Transmembrane helix</keyword>
<dbReference type="AlphaFoldDB" id="A0AAD7GEG6"/>
<sequence>MWFKINPVGRIPISIVNTAQSWMNSTHTLNHSGSLSPDDRKPIEKGKSTELRQWQVSSQCLVLLPLGQVSMFLVSRTECKENTIGMVALDVGMEVNALPELIQLRIPGDFLDVQVVVGIYFGVLITSRFLLLISYPHLRPYSRVLF</sequence>
<dbReference type="Proteomes" id="UP001221757">
    <property type="component" value="Unassembled WGS sequence"/>
</dbReference>
<keyword evidence="1" id="KW-0812">Transmembrane</keyword>